<name>A0ABP6Z5F0_9ACTN</name>
<evidence type="ECO:0000313" key="2">
    <source>
        <dbReference type="Proteomes" id="UP001501222"/>
    </source>
</evidence>
<organism evidence="1 2">
    <name type="scientific">Kribbella ginsengisoli</name>
    <dbReference type="NCBI Taxonomy" id="363865"/>
    <lineage>
        <taxon>Bacteria</taxon>
        <taxon>Bacillati</taxon>
        <taxon>Actinomycetota</taxon>
        <taxon>Actinomycetes</taxon>
        <taxon>Propionibacteriales</taxon>
        <taxon>Kribbellaceae</taxon>
        <taxon>Kribbella</taxon>
    </lineage>
</organism>
<evidence type="ECO:0008006" key="3">
    <source>
        <dbReference type="Google" id="ProtNLM"/>
    </source>
</evidence>
<dbReference type="Proteomes" id="UP001501222">
    <property type="component" value="Unassembled WGS sequence"/>
</dbReference>
<comment type="caution">
    <text evidence="1">The sequence shown here is derived from an EMBL/GenBank/DDBJ whole genome shotgun (WGS) entry which is preliminary data.</text>
</comment>
<proteinExistence type="predicted"/>
<gene>
    <name evidence="1" type="ORF">GCM10022235_81950</name>
</gene>
<keyword evidence="2" id="KW-1185">Reference proteome</keyword>
<accession>A0ABP6Z5F0</accession>
<reference evidence="2" key="1">
    <citation type="journal article" date="2019" name="Int. J. Syst. Evol. Microbiol.">
        <title>The Global Catalogue of Microorganisms (GCM) 10K type strain sequencing project: providing services to taxonomists for standard genome sequencing and annotation.</title>
        <authorList>
            <consortium name="The Broad Institute Genomics Platform"/>
            <consortium name="The Broad Institute Genome Sequencing Center for Infectious Disease"/>
            <person name="Wu L."/>
            <person name="Ma J."/>
        </authorList>
    </citation>
    <scope>NUCLEOTIDE SEQUENCE [LARGE SCALE GENOMIC DNA]</scope>
    <source>
        <strain evidence="2">JCM 16928</strain>
    </source>
</reference>
<dbReference type="EMBL" id="BAABAA010000021">
    <property type="protein sequence ID" value="GAA3597824.1"/>
    <property type="molecule type" value="Genomic_DNA"/>
</dbReference>
<protein>
    <recommendedName>
        <fullName evidence="3">Apea-like HEPN domain-containing protein</fullName>
    </recommendedName>
</protein>
<evidence type="ECO:0000313" key="1">
    <source>
        <dbReference type="EMBL" id="GAA3597824.1"/>
    </source>
</evidence>
<sequence>MESTSEQPDEEVLSECSDVLRWRPFSNPYPVQRRLDITLAAEEMLAWLSDHRRFEPRHHRTGWASVLKELAQAVDDLGPRLRKALEPHLQLVRTECDRGPVLVADDRTVLRSHLAALLSQIGERGSLYAAWLDVLGRFQDSNATVESCLAIRSLFWNIAKSGGRSQQGLSQSICGVLVDDGLQVHLAMFELGDIQEPRVREYPSRANLSAGERLHLVERLIMQEPTAHHHVIWHAFTKATIDGMQTQLGDLTLYHGPWLVDVAKMETPPTWVELPEELKDRESIWGITRFPENNDFVLTRTDLGRQSLSNAPRVAGEIVDAIVDLAKYRSGRRHNWTRLDGHLHAVDGRFAGGSMSFHEARSEVDVIPSMDAVIDEMEEISSRAGGASRFRDSDVRKWSETLNWWREASAGHDAGAVLVGVRVLDSIAPHVQLADWDSYARRYLLWSNVRGELLHAIKRSIEDGIYSNRLTRDGQATAEAKQAIERKIVKHGRKMTYFNYEEAVSQMEAIERLNEPHTVAARGLRALRRRLSDPSQSQAWISLLRDDWTTRAARLARVRDALAHGGPATEESLSYAAKFVRNLVGSSMYIVFDAVLAGDDILARHDSFREDQTKWRERMRAGLGLTPALFPDLEGFDSEDGDH</sequence>